<evidence type="ECO:0000259" key="10">
    <source>
        <dbReference type="Pfam" id="PF18127"/>
    </source>
</evidence>
<dbReference type="InterPro" id="IPR041529">
    <property type="entry name" value="DUF5598"/>
</dbReference>
<dbReference type="GeneID" id="26628707"/>
<sequence length="497" mass="55605">MLNLNQNIAIATDSYKVSHWSQFPRGLEYSQYYVESRGGKFDKIMIDGMAYMCRILEKGVSMNDVKRAKRLFKKHFGSEVFNDKGWEIIVNELKGNLPIKIRAVKEGTVVPIKHPILTIENTDPRFGWLPGYLETFILRAIWYPTTVATISFEVKKIIREFMKKTVDDERIAEQEPFKLHDFGSRGVSSGESAAIGGSAHLKNFLGTDTVEALVAVEELYAEDVEDFIAGFSIPAREHSTTTIYKEVGEDQAFLNSIEQWGAALYACVMDSYDYEAAMNRISTGRFKELIISKGGTFVARPDSGVPVDVVMKGLEILGKNVGYTVNSKGYKVLHPSFRIIQGDGVNIEEIRRILSYMESKGWSAENIAFGMGGGLLQQLDRDTQRFAMKMSAAIINGEYVSVFKMPKTDPTKASKAGFLDLIAVDAENPNPAARGYVTFSSEDYDNRVHPQSVMQTIFENGVTVADFSLEEARKLSDVQADFINEGEWKIAKKIKTA</sequence>
<evidence type="ECO:0000256" key="6">
    <source>
        <dbReference type="ARBA" id="ARBA00035024"/>
    </source>
</evidence>
<evidence type="ECO:0000256" key="1">
    <source>
        <dbReference type="ARBA" id="ARBA00010897"/>
    </source>
</evidence>
<dbReference type="InterPro" id="IPR036068">
    <property type="entry name" value="Nicotinate_pribotase-like_C"/>
</dbReference>
<reference evidence="11 12" key="1">
    <citation type="journal article" date="2016" name="Genom Data">
        <title>Complete genome sequence of a giant Vibrio phage ValKK3 infecting Vibrio alginolyticus.</title>
        <authorList>
            <person name="Lal T.M."/>
            <person name="Sano M."/>
            <person name="Hatai K."/>
            <person name="Ransangan J."/>
        </authorList>
    </citation>
    <scope>NUCLEOTIDE SEQUENCE [LARGE SCALE GENOMIC DNA]</scope>
</reference>
<dbReference type="InterPro" id="IPR016471">
    <property type="entry name" value="Nicotinamide_PRibTrfase"/>
</dbReference>
<keyword evidence="12" id="KW-1185">Reference proteome</keyword>
<dbReference type="RefSeq" id="YP_009201484.1">
    <property type="nucleotide sequence ID" value="NC_028829.1"/>
</dbReference>
<dbReference type="GO" id="GO:0009435">
    <property type="term" value="P:NAD+ biosynthetic process"/>
    <property type="evidence" value="ECO:0007669"/>
    <property type="project" value="InterPro"/>
</dbReference>
<evidence type="ECO:0000259" key="9">
    <source>
        <dbReference type="Pfam" id="PF04095"/>
    </source>
</evidence>
<dbReference type="EC" id="2.4.2.12" evidence="6"/>
<dbReference type="Gene3D" id="3.20.20.70">
    <property type="entry name" value="Aldolase class I"/>
    <property type="match status" value="1"/>
</dbReference>
<dbReference type="Pfam" id="PF18127">
    <property type="entry name" value="NAMPT_N"/>
    <property type="match status" value="1"/>
</dbReference>
<comment type="pathway">
    <text evidence="5">Cofactor biosynthesis; NAD(+) biosynthesis; nicotinamide D-ribonucleotide from 5-phospho-alpha-D-ribose 1-diphosphate and nicotinamide: step 1/1.</text>
</comment>
<keyword evidence="3" id="KW-0328">Glycosyltransferase</keyword>
<comment type="catalytic activity">
    <reaction evidence="8">
        <text>beta-nicotinamide D-ribonucleotide + diphosphate = 5-phospho-alpha-D-ribose 1-diphosphate + nicotinamide + H(+)</text>
        <dbReference type="Rhea" id="RHEA:16149"/>
        <dbReference type="ChEBI" id="CHEBI:14649"/>
        <dbReference type="ChEBI" id="CHEBI:15378"/>
        <dbReference type="ChEBI" id="CHEBI:17154"/>
        <dbReference type="ChEBI" id="CHEBI:33019"/>
        <dbReference type="ChEBI" id="CHEBI:58017"/>
        <dbReference type="EC" id="2.4.2.12"/>
    </reaction>
    <physiologicalReaction direction="right-to-left" evidence="8">
        <dbReference type="Rhea" id="RHEA:16151"/>
    </physiologicalReaction>
</comment>
<accession>A0A0D4DC20</accession>
<dbReference type="InterPro" id="IPR041525">
    <property type="entry name" value="N/Namide_PRibTrfase"/>
</dbReference>
<evidence type="ECO:0000256" key="2">
    <source>
        <dbReference type="ARBA" id="ARBA00022642"/>
    </source>
</evidence>
<evidence type="ECO:0000256" key="5">
    <source>
        <dbReference type="ARBA" id="ARBA00035007"/>
    </source>
</evidence>
<dbReference type="NCBIfam" id="NF006629">
    <property type="entry name" value="PRK09198.1"/>
    <property type="match status" value="1"/>
</dbReference>
<dbReference type="Proteomes" id="UP000202888">
    <property type="component" value="Segment"/>
</dbReference>
<feature type="domain" description="Nicotinate/nicotinamide phosphoribosyltransferase" evidence="9">
    <location>
        <begin position="177"/>
        <end position="420"/>
    </location>
</feature>
<evidence type="ECO:0000256" key="7">
    <source>
        <dbReference type="ARBA" id="ARBA00035036"/>
    </source>
</evidence>
<keyword evidence="2" id="KW-0662">Pyridine nucleotide biosynthesis</keyword>
<evidence type="ECO:0000256" key="3">
    <source>
        <dbReference type="ARBA" id="ARBA00022676"/>
    </source>
</evidence>
<protein>
    <recommendedName>
        <fullName evidence="7">Nicotinamide phosphoribosyltransferase</fullName>
        <ecNumber evidence="6">2.4.2.12</ecNumber>
    </recommendedName>
</protein>
<evidence type="ECO:0000313" key="11">
    <source>
        <dbReference type="EMBL" id="AJT61222.1"/>
    </source>
</evidence>
<dbReference type="SUPFAM" id="SSF51690">
    <property type="entry name" value="Nicotinate/Quinolinate PRTase C-terminal domain-like"/>
    <property type="match status" value="1"/>
</dbReference>
<organism evidence="11 12">
    <name type="scientific">Vibrio phage ValKK3</name>
    <dbReference type="NCBI Taxonomy" id="1610855"/>
    <lineage>
        <taxon>Viruses</taxon>
        <taxon>Duplodnaviria</taxon>
        <taxon>Heunggongvirae</taxon>
        <taxon>Uroviricota</taxon>
        <taxon>Caudoviricetes</taxon>
        <taxon>Pantevenvirales</taxon>
        <taxon>Straboviridae</taxon>
        <taxon>Schizotequatrovirus</taxon>
        <taxon>Schizotequatrovirus valkk3</taxon>
    </lineage>
</organism>
<dbReference type="InterPro" id="IPR013785">
    <property type="entry name" value="Aldolase_TIM"/>
</dbReference>
<name>A0A0D4DC20_9CAUD</name>
<dbReference type="OrthoDB" id="5829at10239"/>
<dbReference type="CDD" id="cd01569">
    <property type="entry name" value="PBEF_like"/>
    <property type="match status" value="1"/>
</dbReference>
<comment type="similarity">
    <text evidence="1">Belongs to the NAPRTase family.</text>
</comment>
<feature type="domain" description="Nicotinamide phosphoribosyltransferase N-terminal" evidence="10">
    <location>
        <begin position="7"/>
        <end position="101"/>
    </location>
</feature>
<evidence type="ECO:0000256" key="8">
    <source>
        <dbReference type="ARBA" id="ARBA00047835"/>
    </source>
</evidence>
<dbReference type="PANTHER" id="PTHR43816:SF1">
    <property type="entry name" value="NICOTINAMIDE PHOSPHORIBOSYLTRANSFERASE"/>
    <property type="match status" value="1"/>
</dbReference>
<evidence type="ECO:0000256" key="4">
    <source>
        <dbReference type="ARBA" id="ARBA00022679"/>
    </source>
</evidence>
<dbReference type="GO" id="GO:0047280">
    <property type="term" value="F:nicotinamide phosphoribosyltransferase activity"/>
    <property type="evidence" value="ECO:0007669"/>
    <property type="project" value="UniProtKB-EC"/>
</dbReference>
<keyword evidence="4 11" id="KW-0808">Transferase</keyword>
<proteinExistence type="inferred from homology"/>
<dbReference type="KEGG" id="vg:26628707"/>
<dbReference type="PANTHER" id="PTHR43816">
    <property type="entry name" value="NICOTINAMIDE PHOSPHORIBOSYLTRANSFERASE"/>
    <property type="match status" value="1"/>
</dbReference>
<dbReference type="PIRSF" id="PIRSF005943">
    <property type="entry name" value="NMPRT"/>
    <property type="match status" value="1"/>
</dbReference>
<dbReference type="EMBL" id="KP671755">
    <property type="protein sequence ID" value="AJT61222.1"/>
    <property type="molecule type" value="Genomic_DNA"/>
</dbReference>
<evidence type="ECO:0000313" key="12">
    <source>
        <dbReference type="Proteomes" id="UP000202888"/>
    </source>
</evidence>
<dbReference type="Pfam" id="PF04095">
    <property type="entry name" value="NAPRTase"/>
    <property type="match status" value="1"/>
</dbReference>